<dbReference type="Proteomes" id="UP000821853">
    <property type="component" value="Chromosome 9"/>
</dbReference>
<gene>
    <name evidence="3" type="ORF">HPB48_008530</name>
</gene>
<sequence length="243" mass="26932">MKVSRATQVLSASVCVALMALVYANELSADAMATASFCDRISFLTLSTAPALKKLPRSVAMHFEKVMRTSQVSRGSDSMDPVMEVRCQAAAANRCWVTDNHSGHSRAWDDLSKNHNFLYLLTRRLQQDPLENMFGHLRQKHGCNTNPNVAQFISGLKHICIRKLFKLSEDKGNVEDDRPELLHEVSPFSLSSASLADSVVRGEPDDFPSFDDISVLAQDSHSHTIDDSAAYIVCRIFGKAVFV</sequence>
<dbReference type="AlphaFoldDB" id="A0A9J6H4Q7"/>
<evidence type="ECO:0000313" key="4">
    <source>
        <dbReference type="Proteomes" id="UP000821853"/>
    </source>
</evidence>
<dbReference type="OrthoDB" id="7698710at2759"/>
<feature type="signal peptide" evidence="1">
    <location>
        <begin position="1"/>
        <end position="24"/>
    </location>
</feature>
<organism evidence="3 4">
    <name type="scientific">Haemaphysalis longicornis</name>
    <name type="common">Bush tick</name>
    <dbReference type="NCBI Taxonomy" id="44386"/>
    <lineage>
        <taxon>Eukaryota</taxon>
        <taxon>Metazoa</taxon>
        <taxon>Ecdysozoa</taxon>
        <taxon>Arthropoda</taxon>
        <taxon>Chelicerata</taxon>
        <taxon>Arachnida</taxon>
        <taxon>Acari</taxon>
        <taxon>Parasitiformes</taxon>
        <taxon>Ixodida</taxon>
        <taxon>Ixodoidea</taxon>
        <taxon>Ixodidae</taxon>
        <taxon>Haemaphysalinae</taxon>
        <taxon>Haemaphysalis</taxon>
    </lineage>
</organism>
<evidence type="ECO:0000256" key="1">
    <source>
        <dbReference type="SAM" id="SignalP"/>
    </source>
</evidence>
<comment type="caution">
    <text evidence="3">The sequence shown here is derived from an EMBL/GenBank/DDBJ whole genome shotgun (WGS) entry which is preliminary data.</text>
</comment>
<keyword evidence="1" id="KW-0732">Signal</keyword>
<protein>
    <recommendedName>
        <fullName evidence="2">Transposable element P transposase-like RNase H C-terminal domain-containing protein</fullName>
    </recommendedName>
</protein>
<reference evidence="3 4" key="1">
    <citation type="journal article" date="2020" name="Cell">
        <title>Large-Scale Comparative Analyses of Tick Genomes Elucidate Their Genetic Diversity and Vector Capacities.</title>
        <authorList>
            <consortium name="Tick Genome and Microbiome Consortium (TIGMIC)"/>
            <person name="Jia N."/>
            <person name="Wang J."/>
            <person name="Shi W."/>
            <person name="Du L."/>
            <person name="Sun Y."/>
            <person name="Zhan W."/>
            <person name="Jiang J.F."/>
            <person name="Wang Q."/>
            <person name="Zhang B."/>
            <person name="Ji P."/>
            <person name="Bell-Sakyi L."/>
            <person name="Cui X.M."/>
            <person name="Yuan T.T."/>
            <person name="Jiang B.G."/>
            <person name="Yang W.F."/>
            <person name="Lam T.T."/>
            <person name="Chang Q.C."/>
            <person name="Ding S.J."/>
            <person name="Wang X.J."/>
            <person name="Zhu J.G."/>
            <person name="Ruan X.D."/>
            <person name="Zhao L."/>
            <person name="Wei J.T."/>
            <person name="Ye R.Z."/>
            <person name="Que T.C."/>
            <person name="Du C.H."/>
            <person name="Zhou Y.H."/>
            <person name="Cheng J.X."/>
            <person name="Dai P.F."/>
            <person name="Guo W.B."/>
            <person name="Han X.H."/>
            <person name="Huang E.J."/>
            <person name="Li L.F."/>
            <person name="Wei W."/>
            <person name="Gao Y.C."/>
            <person name="Liu J.Z."/>
            <person name="Shao H.Z."/>
            <person name="Wang X."/>
            <person name="Wang C.C."/>
            <person name="Yang T.C."/>
            <person name="Huo Q.B."/>
            <person name="Li W."/>
            <person name="Chen H.Y."/>
            <person name="Chen S.E."/>
            <person name="Zhou L.G."/>
            <person name="Ni X.B."/>
            <person name="Tian J.H."/>
            <person name="Sheng Y."/>
            <person name="Liu T."/>
            <person name="Pan Y.S."/>
            <person name="Xia L.Y."/>
            <person name="Li J."/>
            <person name="Zhao F."/>
            <person name="Cao W.C."/>
        </authorList>
    </citation>
    <scope>NUCLEOTIDE SEQUENCE [LARGE SCALE GENOMIC DNA]</scope>
    <source>
        <strain evidence="3">HaeL-2018</strain>
    </source>
</reference>
<name>A0A9J6H4Q7_HAELO</name>
<dbReference type="Pfam" id="PF21789">
    <property type="entry name" value="TNP-like_RNaseH_C"/>
    <property type="match status" value="1"/>
</dbReference>
<feature type="chain" id="PRO_5039937838" description="Transposable element P transposase-like RNase H C-terminal domain-containing protein" evidence="1">
    <location>
        <begin position="25"/>
        <end position="243"/>
    </location>
</feature>
<keyword evidence="4" id="KW-1185">Reference proteome</keyword>
<dbReference type="InterPro" id="IPR048367">
    <property type="entry name" value="TNP-like_RNaseH_C"/>
</dbReference>
<dbReference type="EMBL" id="JABSTR010000011">
    <property type="protein sequence ID" value="KAH9382056.1"/>
    <property type="molecule type" value="Genomic_DNA"/>
</dbReference>
<proteinExistence type="predicted"/>
<dbReference type="VEuPathDB" id="VectorBase:HLOH_057749"/>
<accession>A0A9J6H4Q7</accession>
<feature type="domain" description="Transposable element P transposase-like RNase H C-terminal" evidence="2">
    <location>
        <begin position="127"/>
        <end position="154"/>
    </location>
</feature>
<dbReference type="OMA" id="CIRKLFK"/>
<evidence type="ECO:0000313" key="3">
    <source>
        <dbReference type="EMBL" id="KAH9382056.1"/>
    </source>
</evidence>
<evidence type="ECO:0000259" key="2">
    <source>
        <dbReference type="Pfam" id="PF21789"/>
    </source>
</evidence>